<evidence type="ECO:0000313" key="10">
    <source>
        <dbReference type="Proteomes" id="UP000031982"/>
    </source>
</evidence>
<dbReference type="PANTHER" id="PTHR43829:SF9">
    <property type="entry name" value="AQUAPORIN-9"/>
    <property type="match status" value="1"/>
</dbReference>
<dbReference type="InterPro" id="IPR023271">
    <property type="entry name" value="Aquaporin-like"/>
</dbReference>
<feature type="transmembrane region" description="Helical" evidence="8">
    <location>
        <begin position="134"/>
        <end position="151"/>
    </location>
</feature>
<evidence type="ECO:0000256" key="8">
    <source>
        <dbReference type="SAM" id="Phobius"/>
    </source>
</evidence>
<dbReference type="RefSeq" id="WP_041113121.1">
    <property type="nucleotide sequence ID" value="NZ_BSSZ01000003.1"/>
</dbReference>
<dbReference type="InterPro" id="IPR022357">
    <property type="entry name" value="MIP_CS"/>
</dbReference>
<dbReference type="Proteomes" id="UP000031982">
    <property type="component" value="Unassembled WGS sequence"/>
</dbReference>
<dbReference type="PROSITE" id="PS00221">
    <property type="entry name" value="MIP"/>
    <property type="match status" value="1"/>
</dbReference>
<name>A0ABR5B1M4_BACBA</name>
<dbReference type="GeneID" id="92775612"/>
<comment type="similarity">
    <text evidence="2 7">Belongs to the MIP/aquaporin (TC 1.A.8) family.</text>
</comment>
<feature type="transmembrane region" description="Helical" evidence="8">
    <location>
        <begin position="211"/>
        <end position="232"/>
    </location>
</feature>
<comment type="caution">
    <text evidence="9">The sequence shown here is derived from an EMBL/GenBank/DDBJ whole genome shotgun (WGS) entry which is preliminary data.</text>
</comment>
<evidence type="ECO:0000256" key="7">
    <source>
        <dbReference type="RuleBase" id="RU000477"/>
    </source>
</evidence>
<sequence>MTPFWGELFGTALLIVFGAGVCANVNLKKSFAFASGWMVIAWGWGLAVAMAVYAVGQFSGAHLNPAVTLALAFAGDFAWGDVAPYIAAQMIGAIIGAAVVYLHFLPHWKATDDPGAKLGVFATGPAIKHTFSNLLSEIIGTFILTVGILSIGANEFTEGLNPFIVGLLIVAIGLSLGGTTGYAINPARDLGPRIAHFLLPIAGKGGSNWQYAWIPVVGPLLGGSLGGLFYRAFFTGDIVPAFWGVLAVTFVVLLVILMMGKKNHTASNEADA</sequence>
<evidence type="ECO:0000256" key="3">
    <source>
        <dbReference type="ARBA" id="ARBA00022448"/>
    </source>
</evidence>
<dbReference type="InterPro" id="IPR050363">
    <property type="entry name" value="MIP/Aquaporin"/>
</dbReference>
<keyword evidence="10" id="KW-1185">Reference proteome</keyword>
<evidence type="ECO:0000313" key="9">
    <source>
        <dbReference type="EMBL" id="KIL80670.1"/>
    </source>
</evidence>
<protein>
    <submittedName>
        <fullName evidence="9">Glycerol uptake facilitator protein</fullName>
    </submittedName>
</protein>
<dbReference type="InterPro" id="IPR000425">
    <property type="entry name" value="MIP"/>
</dbReference>
<dbReference type="SUPFAM" id="SSF81338">
    <property type="entry name" value="Aquaporin-like"/>
    <property type="match status" value="1"/>
</dbReference>
<feature type="transmembrane region" description="Helical" evidence="8">
    <location>
        <begin position="33"/>
        <end position="55"/>
    </location>
</feature>
<dbReference type="Pfam" id="PF00230">
    <property type="entry name" value="MIP"/>
    <property type="match status" value="1"/>
</dbReference>
<dbReference type="PANTHER" id="PTHR43829">
    <property type="entry name" value="AQUAPORIN OR AQUAGLYCEROPORIN RELATED"/>
    <property type="match status" value="1"/>
</dbReference>
<evidence type="ECO:0000256" key="5">
    <source>
        <dbReference type="ARBA" id="ARBA00022989"/>
    </source>
</evidence>
<dbReference type="PRINTS" id="PR00783">
    <property type="entry name" value="MINTRINSICP"/>
</dbReference>
<gene>
    <name evidence="9" type="ORF">SD77_0518</name>
</gene>
<organism evidence="9 10">
    <name type="scientific">Bacillus badius</name>
    <dbReference type="NCBI Taxonomy" id="1455"/>
    <lineage>
        <taxon>Bacteria</taxon>
        <taxon>Bacillati</taxon>
        <taxon>Bacillota</taxon>
        <taxon>Bacilli</taxon>
        <taxon>Bacillales</taxon>
        <taxon>Bacillaceae</taxon>
        <taxon>Pseudobacillus</taxon>
    </lineage>
</organism>
<dbReference type="EMBL" id="JXLP01000001">
    <property type="protein sequence ID" value="KIL80670.1"/>
    <property type="molecule type" value="Genomic_DNA"/>
</dbReference>
<feature type="transmembrane region" description="Helical" evidence="8">
    <location>
        <begin position="85"/>
        <end position="104"/>
    </location>
</feature>
<keyword evidence="6 8" id="KW-0472">Membrane</keyword>
<accession>A0ABR5B1M4</accession>
<evidence type="ECO:0000256" key="1">
    <source>
        <dbReference type="ARBA" id="ARBA00004141"/>
    </source>
</evidence>
<keyword evidence="3 7" id="KW-0813">Transport</keyword>
<keyword evidence="4 7" id="KW-0812">Transmembrane</keyword>
<dbReference type="NCBIfam" id="TIGR00861">
    <property type="entry name" value="MIP"/>
    <property type="match status" value="1"/>
</dbReference>
<feature type="transmembrane region" description="Helical" evidence="8">
    <location>
        <begin position="163"/>
        <end position="184"/>
    </location>
</feature>
<evidence type="ECO:0000256" key="6">
    <source>
        <dbReference type="ARBA" id="ARBA00023136"/>
    </source>
</evidence>
<evidence type="ECO:0000256" key="2">
    <source>
        <dbReference type="ARBA" id="ARBA00006175"/>
    </source>
</evidence>
<comment type="subcellular location">
    <subcellularLocation>
        <location evidence="1">Membrane</location>
        <topology evidence="1">Multi-pass membrane protein</topology>
    </subcellularLocation>
</comment>
<proteinExistence type="inferred from homology"/>
<evidence type="ECO:0000256" key="4">
    <source>
        <dbReference type="ARBA" id="ARBA00022692"/>
    </source>
</evidence>
<keyword evidence="5 8" id="KW-1133">Transmembrane helix</keyword>
<dbReference type="Gene3D" id="1.20.1080.10">
    <property type="entry name" value="Glycerol uptake facilitator protein"/>
    <property type="match status" value="1"/>
</dbReference>
<feature type="transmembrane region" description="Helical" evidence="8">
    <location>
        <begin position="238"/>
        <end position="259"/>
    </location>
</feature>
<reference evidence="9 10" key="1">
    <citation type="submission" date="2015-01" db="EMBL/GenBank/DDBJ databases">
        <title>Genome Assembly of Bacillus badius MTCC 1458.</title>
        <authorList>
            <person name="Verma A."/>
            <person name="Khatri I."/>
            <person name="Mual P."/>
            <person name="Subramanian S."/>
            <person name="Krishnamurthi S."/>
        </authorList>
    </citation>
    <scope>NUCLEOTIDE SEQUENCE [LARGE SCALE GENOMIC DNA]</scope>
    <source>
        <strain evidence="9 10">MTCC 1458</strain>
    </source>
</reference>